<gene>
    <name evidence="11" type="primary">LOC112681499</name>
</gene>
<dbReference type="PANTHER" id="PTHR24279:SF120">
    <property type="entry name" value="CYTOCHROME P450"/>
    <property type="match status" value="1"/>
</dbReference>
<protein>
    <submittedName>
        <fullName evidence="11">Probable cytochrome P450 49a1</fullName>
    </submittedName>
</protein>
<dbReference type="PANTHER" id="PTHR24279">
    <property type="entry name" value="CYTOCHROME P450"/>
    <property type="match status" value="1"/>
</dbReference>
<keyword evidence="5 9" id="KW-0560">Oxidoreductase</keyword>
<evidence type="ECO:0000313" key="10">
    <source>
        <dbReference type="Proteomes" id="UP000694846"/>
    </source>
</evidence>
<dbReference type="OrthoDB" id="3945418at2759"/>
<dbReference type="GO" id="GO:0005506">
    <property type="term" value="F:iron ion binding"/>
    <property type="evidence" value="ECO:0007669"/>
    <property type="project" value="InterPro"/>
</dbReference>
<evidence type="ECO:0000256" key="4">
    <source>
        <dbReference type="ARBA" id="ARBA00022723"/>
    </source>
</evidence>
<comment type="similarity">
    <text evidence="2 9">Belongs to the cytochrome P450 family.</text>
</comment>
<dbReference type="InterPro" id="IPR002401">
    <property type="entry name" value="Cyt_P450_E_grp-I"/>
</dbReference>
<dbReference type="PRINTS" id="PR00385">
    <property type="entry name" value="P450"/>
</dbReference>
<dbReference type="RefSeq" id="XP_025407535.1">
    <property type="nucleotide sequence ID" value="XM_025551750.1"/>
</dbReference>
<dbReference type="GO" id="GO:0020037">
    <property type="term" value="F:heme binding"/>
    <property type="evidence" value="ECO:0007669"/>
    <property type="project" value="InterPro"/>
</dbReference>
<dbReference type="InterPro" id="IPR017972">
    <property type="entry name" value="Cyt_P450_CS"/>
</dbReference>
<dbReference type="GO" id="GO:0016705">
    <property type="term" value="F:oxidoreductase activity, acting on paired donors, with incorporation or reduction of molecular oxygen"/>
    <property type="evidence" value="ECO:0007669"/>
    <property type="project" value="InterPro"/>
</dbReference>
<dbReference type="AlphaFoldDB" id="A0A8B8FB21"/>
<evidence type="ECO:0000256" key="2">
    <source>
        <dbReference type="ARBA" id="ARBA00010617"/>
    </source>
</evidence>
<evidence type="ECO:0000313" key="11">
    <source>
        <dbReference type="RefSeq" id="XP_025407535.1"/>
    </source>
</evidence>
<evidence type="ECO:0000256" key="8">
    <source>
        <dbReference type="PIRSR" id="PIRSR602401-1"/>
    </source>
</evidence>
<reference evidence="11" key="1">
    <citation type="submission" date="2025-08" db="UniProtKB">
        <authorList>
            <consortium name="RefSeq"/>
        </authorList>
    </citation>
    <scope>IDENTIFICATION</scope>
</reference>
<sequence>MLQPRTAKFYIGTIEDTAISFVNRIKKIKDKNQEVPDDFLNEIHKWSLESIARVALDQKLGCLEDEHTVDSDTQNLIDAINIFFANVPELELKIPFWKLFSTPTWRKYIKALDTITNVTSKHINQSLEQLLSQKSFRSNNQSSLLQRVLNLDPSNPKLAQILSLDMFIVGIDTTSAALASILYQLSQNQEKQKKLREEIRIVLPNADSKLTSEKLDQLQYLKACIKETLRMYPVVIGNGRCMTKETVISGYKIPEGVQVVFQHYAISNSSKYFSQPEQFLPERWLKGSEYKHHPFASLPFGYGKRMCLGRRFADLELQTVVAKIFQTFEVQYNHEDLEYTIHPIYMPNGPLRFKMVED</sequence>
<keyword evidence="6 8" id="KW-0408">Iron</keyword>
<keyword evidence="3 8" id="KW-0349">Heme</keyword>
<dbReference type="Gene3D" id="1.10.630.10">
    <property type="entry name" value="Cytochrome P450"/>
    <property type="match status" value="1"/>
</dbReference>
<dbReference type="CTD" id="36105"/>
<proteinExistence type="inferred from homology"/>
<dbReference type="InterPro" id="IPR001128">
    <property type="entry name" value="Cyt_P450"/>
</dbReference>
<evidence type="ECO:0000256" key="1">
    <source>
        <dbReference type="ARBA" id="ARBA00001971"/>
    </source>
</evidence>
<dbReference type="GeneID" id="112681499"/>
<dbReference type="FunFam" id="1.10.630.10:FF:000006">
    <property type="entry name" value="Cytochrome P450 302a1, mitochondrial"/>
    <property type="match status" value="1"/>
</dbReference>
<keyword evidence="10" id="KW-1185">Reference proteome</keyword>
<dbReference type="InterPro" id="IPR036396">
    <property type="entry name" value="Cyt_P450_sf"/>
</dbReference>
<dbReference type="PROSITE" id="PS00086">
    <property type="entry name" value="CYTOCHROME_P450"/>
    <property type="match status" value="1"/>
</dbReference>
<evidence type="ECO:0000256" key="5">
    <source>
        <dbReference type="ARBA" id="ARBA00023002"/>
    </source>
</evidence>
<evidence type="ECO:0000256" key="3">
    <source>
        <dbReference type="ARBA" id="ARBA00022617"/>
    </source>
</evidence>
<keyword evidence="4 8" id="KW-0479">Metal-binding</keyword>
<evidence type="ECO:0000256" key="6">
    <source>
        <dbReference type="ARBA" id="ARBA00023004"/>
    </source>
</evidence>
<dbReference type="SUPFAM" id="SSF48264">
    <property type="entry name" value="Cytochrome P450"/>
    <property type="match status" value="1"/>
</dbReference>
<evidence type="ECO:0000256" key="7">
    <source>
        <dbReference type="ARBA" id="ARBA00023033"/>
    </source>
</evidence>
<dbReference type="PRINTS" id="PR00463">
    <property type="entry name" value="EP450I"/>
</dbReference>
<dbReference type="Pfam" id="PF00067">
    <property type="entry name" value="p450"/>
    <property type="match status" value="1"/>
</dbReference>
<organism evidence="10 11">
    <name type="scientific">Sipha flava</name>
    <name type="common">yellow sugarcane aphid</name>
    <dbReference type="NCBI Taxonomy" id="143950"/>
    <lineage>
        <taxon>Eukaryota</taxon>
        <taxon>Metazoa</taxon>
        <taxon>Ecdysozoa</taxon>
        <taxon>Arthropoda</taxon>
        <taxon>Hexapoda</taxon>
        <taxon>Insecta</taxon>
        <taxon>Pterygota</taxon>
        <taxon>Neoptera</taxon>
        <taxon>Paraneoptera</taxon>
        <taxon>Hemiptera</taxon>
        <taxon>Sternorrhyncha</taxon>
        <taxon>Aphidomorpha</taxon>
        <taxon>Aphidoidea</taxon>
        <taxon>Aphididae</taxon>
        <taxon>Sipha</taxon>
    </lineage>
</organism>
<dbReference type="GO" id="GO:0004497">
    <property type="term" value="F:monooxygenase activity"/>
    <property type="evidence" value="ECO:0007669"/>
    <property type="project" value="UniProtKB-KW"/>
</dbReference>
<accession>A0A8B8FB21</accession>
<evidence type="ECO:0000256" key="9">
    <source>
        <dbReference type="RuleBase" id="RU000461"/>
    </source>
</evidence>
<feature type="binding site" description="axial binding residue" evidence="8">
    <location>
        <position position="307"/>
    </location>
    <ligand>
        <name>heme</name>
        <dbReference type="ChEBI" id="CHEBI:30413"/>
    </ligand>
    <ligandPart>
        <name>Fe</name>
        <dbReference type="ChEBI" id="CHEBI:18248"/>
    </ligandPart>
</feature>
<keyword evidence="7 9" id="KW-0503">Monooxygenase</keyword>
<dbReference type="InterPro" id="IPR050479">
    <property type="entry name" value="CYP11_CYP27_families"/>
</dbReference>
<dbReference type="CDD" id="cd11054">
    <property type="entry name" value="CYP24A1-like"/>
    <property type="match status" value="1"/>
</dbReference>
<dbReference type="Proteomes" id="UP000694846">
    <property type="component" value="Unplaced"/>
</dbReference>
<comment type="cofactor">
    <cofactor evidence="1 8">
        <name>heme</name>
        <dbReference type="ChEBI" id="CHEBI:30413"/>
    </cofactor>
</comment>
<name>A0A8B8FB21_9HEMI</name>